<feature type="region of interest" description="Disordered" evidence="1">
    <location>
        <begin position="1"/>
        <end position="69"/>
    </location>
</feature>
<name>I2FX42_USTHO</name>
<evidence type="ECO:0000313" key="3">
    <source>
        <dbReference type="Proteomes" id="UP000006174"/>
    </source>
</evidence>
<comment type="caution">
    <text evidence="2">The sequence shown here is derived from an EMBL/GenBank/DDBJ whole genome shotgun (WGS) entry which is preliminary data.</text>
</comment>
<evidence type="ECO:0000256" key="1">
    <source>
        <dbReference type="SAM" id="MobiDB-lite"/>
    </source>
</evidence>
<protein>
    <recommendedName>
        <fullName evidence="4">DUF4385 domain protein</fullName>
    </recommendedName>
</protein>
<feature type="compositionally biased region" description="Low complexity" evidence="1">
    <location>
        <begin position="1"/>
        <end position="37"/>
    </location>
</feature>
<dbReference type="EMBL" id="CAGI01000164">
    <property type="protein sequence ID" value="CCF51485.1"/>
    <property type="molecule type" value="Genomic_DNA"/>
</dbReference>
<evidence type="ECO:0000313" key="2">
    <source>
        <dbReference type="EMBL" id="CCF51485.1"/>
    </source>
</evidence>
<dbReference type="Pfam" id="PF14328">
    <property type="entry name" value="DUF4385"/>
    <property type="match status" value="1"/>
</dbReference>
<reference evidence="2 3" key="1">
    <citation type="journal article" date="2012" name="Plant Cell">
        <title>Genome comparison of barley and maize smut fungi reveals targeted loss of RNA silencing components and species-specific presence of transposable elements.</title>
        <authorList>
            <person name="Laurie J.D."/>
            <person name="Ali S."/>
            <person name="Linning R."/>
            <person name="Mannhaupt G."/>
            <person name="Wong P."/>
            <person name="Gueldener U."/>
            <person name="Muensterkoetter M."/>
            <person name="Moore R."/>
            <person name="Kahmann R."/>
            <person name="Bakkeren G."/>
            <person name="Schirawski J."/>
        </authorList>
    </citation>
    <scope>NUCLEOTIDE SEQUENCE [LARGE SCALE GENOMIC DNA]</scope>
    <source>
        <strain evidence="3">Uh4875-4</strain>
    </source>
</reference>
<dbReference type="OMA" id="DLRTHPH"/>
<keyword evidence="3" id="KW-1185">Reference proteome</keyword>
<dbReference type="eggNOG" id="ENOG502S5KA">
    <property type="taxonomic scope" value="Eukaryota"/>
</dbReference>
<feature type="compositionally biased region" description="Basic and acidic residues" evidence="1">
    <location>
        <begin position="38"/>
        <end position="49"/>
    </location>
</feature>
<accession>I2FX42</accession>
<dbReference type="Proteomes" id="UP000006174">
    <property type="component" value="Unassembled WGS sequence"/>
</dbReference>
<dbReference type="InterPro" id="IPR025494">
    <property type="entry name" value="DUF4385"/>
</dbReference>
<organism evidence="2 3">
    <name type="scientific">Ustilago hordei</name>
    <name type="common">Barley covered smut fungus</name>
    <dbReference type="NCBI Taxonomy" id="120017"/>
    <lineage>
        <taxon>Eukaryota</taxon>
        <taxon>Fungi</taxon>
        <taxon>Dikarya</taxon>
        <taxon>Basidiomycota</taxon>
        <taxon>Ustilaginomycotina</taxon>
        <taxon>Ustilaginomycetes</taxon>
        <taxon>Ustilaginales</taxon>
        <taxon>Ustilaginaceae</taxon>
        <taxon>Ustilago</taxon>
    </lineage>
</organism>
<evidence type="ECO:0008006" key="4">
    <source>
        <dbReference type="Google" id="ProtNLM"/>
    </source>
</evidence>
<dbReference type="HOGENOM" id="CLU_079668_1_0_1"/>
<dbReference type="OrthoDB" id="2589819at2759"/>
<gene>
    <name evidence="2" type="ORF">UHOR_05464</name>
</gene>
<proteinExistence type="predicted"/>
<dbReference type="AlphaFoldDB" id="I2FX42"/>
<sequence length="256" mass="29332">MVVTRSRASISASSPSKRKATSSPKAKSTTSKASSSKETLDSDTGDKRPKATSIRKPRSGTSKPTPAPKFAYDLPYNHLCLRTNPHLYRTGIGEQGVLMVEPYKSEILPHWRFKNPPAARESSSKLYSIFCSYLEEDDFVGADMTRKFIQMGYTRARRYSNHKGGKKYIYGEGKGKDGRKEIPRLEVADQDAEKVEAAKIFKWVLNEECWGNEKYVRLREEHLEWAREREVPREDGEEVREALLKDPAEERVVRKW</sequence>